<dbReference type="EMBL" id="JAHCDA010000003">
    <property type="protein sequence ID" value="MBS7812297.1"/>
    <property type="molecule type" value="Genomic_DNA"/>
</dbReference>
<gene>
    <name evidence="2" type="ORF">KHU32_15210</name>
</gene>
<feature type="region of interest" description="Disordered" evidence="1">
    <location>
        <begin position="98"/>
        <end position="127"/>
    </location>
</feature>
<evidence type="ECO:0000256" key="1">
    <source>
        <dbReference type="SAM" id="MobiDB-lite"/>
    </source>
</evidence>
<feature type="compositionally biased region" description="Basic and acidic residues" evidence="1">
    <location>
        <begin position="98"/>
        <end position="107"/>
    </location>
</feature>
<feature type="compositionally biased region" description="Acidic residues" evidence="1">
    <location>
        <begin position="109"/>
        <end position="118"/>
    </location>
</feature>
<comment type="caution">
    <text evidence="2">The sequence shown here is derived from an EMBL/GenBank/DDBJ whole genome shotgun (WGS) entry which is preliminary data.</text>
</comment>
<reference evidence="2 3" key="1">
    <citation type="submission" date="2021-05" db="EMBL/GenBank/DDBJ databases">
        <title>Roseococcus sp. XZZS9, whole genome shotgun sequencing project.</title>
        <authorList>
            <person name="Zhao G."/>
            <person name="Shen L."/>
        </authorList>
    </citation>
    <scope>NUCLEOTIDE SEQUENCE [LARGE SCALE GENOMIC DNA]</scope>
    <source>
        <strain evidence="2 3">XZZS9</strain>
    </source>
</reference>
<dbReference type="Proteomes" id="UP000766336">
    <property type="component" value="Unassembled WGS sequence"/>
</dbReference>
<keyword evidence="3" id="KW-1185">Reference proteome</keyword>
<evidence type="ECO:0000313" key="2">
    <source>
        <dbReference type="EMBL" id="MBS7812297.1"/>
    </source>
</evidence>
<proteinExistence type="predicted"/>
<accession>A0ABS5QFH5</accession>
<organism evidence="2 3">
    <name type="scientific">Roseococcus pinisoli</name>
    <dbReference type="NCBI Taxonomy" id="2835040"/>
    <lineage>
        <taxon>Bacteria</taxon>
        <taxon>Pseudomonadati</taxon>
        <taxon>Pseudomonadota</taxon>
        <taxon>Alphaproteobacteria</taxon>
        <taxon>Acetobacterales</taxon>
        <taxon>Roseomonadaceae</taxon>
        <taxon>Roseococcus</taxon>
    </lineage>
</organism>
<name>A0ABS5QFH5_9PROT</name>
<dbReference type="RefSeq" id="WP_213671005.1">
    <property type="nucleotide sequence ID" value="NZ_JAHCDA010000003.1"/>
</dbReference>
<sequence>MPPAKIPTREEEINLAARDLSMRIGLSMMDQLRRTGQSFGSMAVTLQVPEIEVRVAMLGLLEGSMGQHMTLQGLAELCVAADLVIDLGAMSTEEFAERDGSYERFTDGGDAEDPEEGVLEDHVGTQH</sequence>
<protein>
    <submittedName>
        <fullName evidence="2">Uncharacterized protein</fullName>
    </submittedName>
</protein>
<evidence type="ECO:0000313" key="3">
    <source>
        <dbReference type="Proteomes" id="UP000766336"/>
    </source>
</evidence>